<gene>
    <name evidence="1" type="ORF">F6R98_20640</name>
</gene>
<dbReference type="Proteomes" id="UP000325755">
    <property type="component" value="Chromosome"/>
</dbReference>
<dbReference type="InParanoid" id="A0A5Q0BMA3"/>
<proteinExistence type="predicted"/>
<organism evidence="1 2">
    <name type="scientific">Candidatus Methylospira mobilis</name>
    <dbReference type="NCBI Taxonomy" id="1808979"/>
    <lineage>
        <taxon>Bacteria</taxon>
        <taxon>Pseudomonadati</taxon>
        <taxon>Pseudomonadota</taxon>
        <taxon>Gammaproteobacteria</taxon>
        <taxon>Methylococcales</taxon>
        <taxon>Methylococcaceae</taxon>
        <taxon>Candidatus Methylospira</taxon>
    </lineage>
</organism>
<dbReference type="OrthoDB" id="5145750at2"/>
<dbReference type="EMBL" id="CP044205">
    <property type="protein sequence ID" value="QFY44739.1"/>
    <property type="molecule type" value="Genomic_DNA"/>
</dbReference>
<keyword evidence="2" id="KW-1185">Reference proteome</keyword>
<dbReference type="KEGG" id="mmob:F6R98_20640"/>
<accession>A0A5Q0BMA3</accession>
<dbReference type="AlphaFoldDB" id="A0A5Q0BMA3"/>
<name>A0A5Q0BMA3_9GAMM</name>
<dbReference type="RefSeq" id="WP_153250703.1">
    <property type="nucleotide sequence ID" value="NZ_CP044205.1"/>
</dbReference>
<protein>
    <submittedName>
        <fullName evidence="1">Uncharacterized protein</fullName>
    </submittedName>
</protein>
<reference evidence="1 2" key="1">
    <citation type="submission" date="2019-09" db="EMBL/GenBank/DDBJ databases">
        <title>Ecophysiology of the spiral-shaped methanotroph Methylospira mobilis as revealed by the complete genome sequence.</title>
        <authorList>
            <person name="Oshkin I.Y."/>
            <person name="Dedysh S.N."/>
            <person name="Miroshnikov K."/>
            <person name="Danilova O.V."/>
            <person name="Hakobyan A."/>
            <person name="Liesack W."/>
        </authorList>
    </citation>
    <scope>NUCLEOTIDE SEQUENCE [LARGE SCALE GENOMIC DNA]</scope>
    <source>
        <strain evidence="1 2">Shm1</strain>
    </source>
</reference>
<evidence type="ECO:0000313" key="2">
    <source>
        <dbReference type="Proteomes" id="UP000325755"/>
    </source>
</evidence>
<sequence>MPVAGIFEVNVKTPIGEKTGILELVVTNEVLSGTLTGAKGRFDITDGTVSGGNISFNVNIDTPAGNMKAHVTGAVEGDVLTAIAQLPIGSLELSGLRNPSF</sequence>
<evidence type="ECO:0000313" key="1">
    <source>
        <dbReference type="EMBL" id="QFY44739.1"/>
    </source>
</evidence>